<dbReference type="InterPro" id="IPR047365">
    <property type="entry name" value="Tudor_AtPTM-like"/>
</dbReference>
<gene>
    <name evidence="10" type="ORF">COHA_010410</name>
</gene>
<feature type="region of interest" description="Disordered" evidence="8">
    <location>
        <begin position="245"/>
        <end position="274"/>
    </location>
</feature>
<feature type="compositionally biased region" description="Low complexity" evidence="8">
    <location>
        <begin position="680"/>
        <end position="696"/>
    </location>
</feature>
<dbReference type="Pfam" id="PF21743">
    <property type="entry name" value="PTM_DIR17_Tudor"/>
    <property type="match status" value="1"/>
</dbReference>
<organism evidence="10 11">
    <name type="scientific">Chlorella ohadii</name>
    <dbReference type="NCBI Taxonomy" id="2649997"/>
    <lineage>
        <taxon>Eukaryota</taxon>
        <taxon>Viridiplantae</taxon>
        <taxon>Chlorophyta</taxon>
        <taxon>core chlorophytes</taxon>
        <taxon>Trebouxiophyceae</taxon>
        <taxon>Chlorellales</taxon>
        <taxon>Chlorellaceae</taxon>
        <taxon>Chlorella clade</taxon>
        <taxon>Chlorella</taxon>
    </lineage>
</organism>
<comment type="catalytic activity">
    <reaction evidence="7">
        <text>[thioredoxin]-disulfide + L-methionine + H2O = L-methionine (S)-S-oxide + [thioredoxin]-dithiol</text>
        <dbReference type="Rhea" id="RHEA:19993"/>
        <dbReference type="Rhea" id="RHEA-COMP:10698"/>
        <dbReference type="Rhea" id="RHEA-COMP:10700"/>
        <dbReference type="ChEBI" id="CHEBI:15377"/>
        <dbReference type="ChEBI" id="CHEBI:29950"/>
        <dbReference type="ChEBI" id="CHEBI:50058"/>
        <dbReference type="ChEBI" id="CHEBI:57844"/>
        <dbReference type="ChEBI" id="CHEBI:58772"/>
        <dbReference type="EC" id="1.8.4.11"/>
    </reaction>
</comment>
<name>A0AAD5GWZ7_9CHLO</name>
<dbReference type="FunFam" id="3.30.1060.10:FF:000002">
    <property type="entry name" value="Peptide methionine sulfoxide reductase"/>
    <property type="match status" value="1"/>
</dbReference>
<evidence type="ECO:0000256" key="4">
    <source>
        <dbReference type="ARBA" id="ARBA00030273"/>
    </source>
</evidence>
<evidence type="ECO:0000313" key="10">
    <source>
        <dbReference type="EMBL" id="KAI7835671.1"/>
    </source>
</evidence>
<reference evidence="10" key="1">
    <citation type="submission" date="2020-11" db="EMBL/GenBank/DDBJ databases">
        <title>Chlorella ohadii genome sequencing and assembly.</title>
        <authorList>
            <person name="Murik O."/>
            <person name="Treves H."/>
            <person name="Kedem I."/>
            <person name="Shotland Y."/>
            <person name="Kaplan A."/>
        </authorList>
    </citation>
    <scope>NUCLEOTIDE SEQUENCE</scope>
    <source>
        <strain evidence="10">1</strain>
    </source>
</reference>
<feature type="region of interest" description="Disordered" evidence="8">
    <location>
        <begin position="408"/>
        <end position="439"/>
    </location>
</feature>
<dbReference type="InterPro" id="IPR000535">
    <property type="entry name" value="MSP_dom"/>
</dbReference>
<dbReference type="GO" id="GO:0034599">
    <property type="term" value="P:cellular response to oxidative stress"/>
    <property type="evidence" value="ECO:0007669"/>
    <property type="project" value="TreeGrafter"/>
</dbReference>
<comment type="catalytic activity">
    <reaction evidence="6">
        <text>L-methionyl-[protein] + [thioredoxin]-disulfide + H2O = L-methionyl-(S)-S-oxide-[protein] + [thioredoxin]-dithiol</text>
        <dbReference type="Rhea" id="RHEA:14217"/>
        <dbReference type="Rhea" id="RHEA-COMP:10698"/>
        <dbReference type="Rhea" id="RHEA-COMP:10700"/>
        <dbReference type="Rhea" id="RHEA-COMP:12313"/>
        <dbReference type="Rhea" id="RHEA-COMP:12315"/>
        <dbReference type="ChEBI" id="CHEBI:15377"/>
        <dbReference type="ChEBI" id="CHEBI:16044"/>
        <dbReference type="ChEBI" id="CHEBI:29950"/>
        <dbReference type="ChEBI" id="CHEBI:44120"/>
        <dbReference type="ChEBI" id="CHEBI:50058"/>
        <dbReference type="EC" id="1.8.4.11"/>
    </reaction>
</comment>
<dbReference type="SUPFAM" id="SSF49354">
    <property type="entry name" value="PapD-like"/>
    <property type="match status" value="1"/>
</dbReference>
<sequence length="974" mass="100622">MMAEIPRAQAPEGLKVGQVVQLSNGMPAVVAAMDEQSITIDANHPLAGKELTFAVEVTRIIPAARLQRATFGAGCFWGPELAFQRVPGVVQTAVGYSQGTAKNPTYEEVCSGTTGHTEVVQVVYDPTEVAYEQLLDVFWSRHDPTTLNRQGGDVGTQYRSGIYYHTPEQKAAAEASKAAQNEKLGGKVVTEIEEINNYWVAEEYHQKYLERGGRFGQGQSAEKGCNDPSELGLAWVGELVREMTMMSRSGKRQPSSGVRQAQRQAEPPSSTARRLEADRAVGKMAEYLQVAPNKLVLRFAIGNPATAAISLQNPTDERIAFKVKTTAPMRYTVKPAAGILEGGGSTQLAVGMAAPKERPPSLADCKDRFLVEALAVGPEVLAATSELFKSRAADVSGTKLKVVLLEPKSKGGSAGGSTPAAPPARLPTPPAAAGGSAAKVAGAGRTPAAAADAGGGTSASKRAGTPAAAAAAAAAGTVIAYDPEEDWYLIKYEDSDDEEIDLVELQRIMLPLQPSPAKRQPAQQAQQAQQQQAQQQAQQAVPAAPGSPQQSALASHHTQLDGRAGAAEDTAATAAAAAPPSTVRQRRIRRLSGDTGPAAGGAPGGLDAELQARLAVGEPAAKKAAGAAAAATAAAAAAAGQHTAGPGGQMSRQASAGKPRRVAQVVDSESEDEGQEDGSDGPAAPPAATAKQQQHAGRQAARSSLDGSSPVHSGGSSSVDEEEVVELSSEEEDSEYGSEGVEAGRPSSRRRTAAAAAAEGGLDSDSDWDAGAAGADSDSDYEPDDAELLPEERQEQRWMEQQRRERSLVFTLAGGVGRGGSRTATGSRGGRRSSMPSVHVKMKAEPVTGGKPPRQAAQRQQQGGGGGGAEVISLLSSETEDAGPAAQRGGPDGGPGGPRTAASHPPSTLRLSFRAAAGTARQRLAVMRARTCTPLQRVLEALAVRCLEGGCAADVAALALSLVRAVARLGQQVV</sequence>
<dbReference type="Pfam" id="PF00635">
    <property type="entry name" value="Motile_Sperm"/>
    <property type="match status" value="1"/>
</dbReference>
<dbReference type="PROSITE" id="PS50202">
    <property type="entry name" value="MSP"/>
    <property type="match status" value="1"/>
</dbReference>
<proteinExistence type="inferred from homology"/>
<dbReference type="Gene3D" id="2.60.40.10">
    <property type="entry name" value="Immunoglobulins"/>
    <property type="match status" value="1"/>
</dbReference>
<dbReference type="InterPro" id="IPR050162">
    <property type="entry name" value="MsrA_MetSO_reductase"/>
</dbReference>
<feature type="compositionally biased region" description="Low complexity" evidence="8">
    <location>
        <begin position="515"/>
        <end position="555"/>
    </location>
</feature>
<evidence type="ECO:0000313" key="11">
    <source>
        <dbReference type="Proteomes" id="UP001205105"/>
    </source>
</evidence>
<keyword evidence="3" id="KW-0560">Oxidoreductase</keyword>
<protein>
    <recommendedName>
        <fullName evidence="2">peptide-methionine (S)-S-oxide reductase</fullName>
        <ecNumber evidence="2">1.8.4.11</ecNumber>
    </recommendedName>
    <alternativeName>
        <fullName evidence="5">Peptide-methionine (S)-S-oxide reductase</fullName>
    </alternativeName>
    <alternativeName>
        <fullName evidence="4">Protein-methionine-S-oxide reductase</fullName>
    </alternativeName>
</protein>
<evidence type="ECO:0000256" key="5">
    <source>
        <dbReference type="ARBA" id="ARBA00030643"/>
    </source>
</evidence>
<dbReference type="GO" id="GO:0005737">
    <property type="term" value="C:cytoplasm"/>
    <property type="evidence" value="ECO:0007669"/>
    <property type="project" value="TreeGrafter"/>
</dbReference>
<dbReference type="AlphaFoldDB" id="A0AAD5GWZ7"/>
<dbReference type="Gene3D" id="3.30.1060.10">
    <property type="entry name" value="Peptide methionine sulphoxide reductase MsrA"/>
    <property type="match status" value="1"/>
</dbReference>
<keyword evidence="11" id="KW-1185">Reference proteome</keyword>
<feature type="region of interest" description="Disordered" evidence="8">
    <location>
        <begin position="515"/>
        <end position="587"/>
    </location>
</feature>
<feature type="compositionally biased region" description="Acidic residues" evidence="8">
    <location>
        <begin position="777"/>
        <end position="789"/>
    </location>
</feature>
<dbReference type="SUPFAM" id="SSF55068">
    <property type="entry name" value="Peptide methionine sulfoxide reductase"/>
    <property type="match status" value="1"/>
</dbReference>
<dbReference type="InterPro" id="IPR008962">
    <property type="entry name" value="PapD-like_sf"/>
</dbReference>
<feature type="compositionally biased region" description="Low complexity" evidence="8">
    <location>
        <begin position="707"/>
        <end position="718"/>
    </location>
</feature>
<feature type="compositionally biased region" description="Low complexity" evidence="8">
    <location>
        <begin position="564"/>
        <end position="578"/>
    </location>
</feature>
<feature type="compositionally biased region" description="Polar residues" evidence="8">
    <location>
        <begin position="252"/>
        <end position="272"/>
    </location>
</feature>
<feature type="domain" description="MSP" evidence="9">
    <location>
        <begin position="287"/>
        <end position="405"/>
    </location>
</feature>
<comment type="caution">
    <text evidence="10">The sequence shown here is derived from an EMBL/GenBank/DDBJ whole genome shotgun (WGS) entry which is preliminary data.</text>
</comment>
<evidence type="ECO:0000259" key="9">
    <source>
        <dbReference type="PROSITE" id="PS50202"/>
    </source>
</evidence>
<feature type="compositionally biased region" description="Basic and acidic residues" evidence="8">
    <location>
        <begin position="790"/>
        <end position="807"/>
    </location>
</feature>
<dbReference type="Proteomes" id="UP001205105">
    <property type="component" value="Unassembled WGS sequence"/>
</dbReference>
<feature type="compositionally biased region" description="Acidic residues" evidence="8">
    <location>
        <begin position="719"/>
        <end position="736"/>
    </location>
</feature>
<dbReference type="InterPro" id="IPR046357">
    <property type="entry name" value="PPIase_dom_sf"/>
</dbReference>
<feature type="region of interest" description="Disordered" evidence="8">
    <location>
        <begin position="641"/>
        <end position="906"/>
    </location>
</feature>
<comment type="similarity">
    <text evidence="1">Belongs to the MsrA Met sulfoxide reductase family.</text>
</comment>
<dbReference type="PANTHER" id="PTHR42799">
    <property type="entry name" value="MITOCHONDRIAL PEPTIDE METHIONINE SULFOXIDE REDUCTASE"/>
    <property type="match status" value="1"/>
</dbReference>
<dbReference type="EMBL" id="JADXDR010000238">
    <property type="protein sequence ID" value="KAI7835671.1"/>
    <property type="molecule type" value="Genomic_DNA"/>
</dbReference>
<dbReference type="GO" id="GO:0003755">
    <property type="term" value="F:peptidyl-prolyl cis-trans isomerase activity"/>
    <property type="evidence" value="ECO:0007669"/>
    <property type="project" value="InterPro"/>
</dbReference>
<dbReference type="PANTHER" id="PTHR42799:SF2">
    <property type="entry name" value="MITOCHONDRIAL PEPTIDE METHIONINE SULFOXIDE REDUCTASE"/>
    <property type="match status" value="1"/>
</dbReference>
<evidence type="ECO:0000256" key="2">
    <source>
        <dbReference type="ARBA" id="ARBA00012502"/>
    </source>
</evidence>
<feature type="compositionally biased region" description="Acidic residues" evidence="8">
    <location>
        <begin position="668"/>
        <end position="679"/>
    </location>
</feature>
<evidence type="ECO:0000256" key="6">
    <source>
        <dbReference type="ARBA" id="ARBA00047806"/>
    </source>
</evidence>
<dbReference type="InterPro" id="IPR002569">
    <property type="entry name" value="Met_Sox_Rdtase_MsrA_dom"/>
</dbReference>
<evidence type="ECO:0000256" key="1">
    <source>
        <dbReference type="ARBA" id="ARBA00005591"/>
    </source>
</evidence>
<accession>A0AAD5GWZ7</accession>
<feature type="compositionally biased region" description="Low complexity" evidence="8">
    <location>
        <begin position="737"/>
        <end position="746"/>
    </location>
</feature>
<dbReference type="InterPro" id="IPR013783">
    <property type="entry name" value="Ig-like_fold"/>
</dbReference>
<evidence type="ECO:0000256" key="8">
    <source>
        <dbReference type="SAM" id="MobiDB-lite"/>
    </source>
</evidence>
<feature type="compositionally biased region" description="Pro residues" evidence="8">
    <location>
        <begin position="420"/>
        <end position="430"/>
    </location>
</feature>
<dbReference type="GO" id="GO:0008113">
    <property type="term" value="F:peptide-methionine (S)-S-oxide reductase activity"/>
    <property type="evidence" value="ECO:0007669"/>
    <property type="project" value="UniProtKB-EC"/>
</dbReference>
<dbReference type="Pfam" id="PF01625">
    <property type="entry name" value="PMSR"/>
    <property type="match status" value="1"/>
</dbReference>
<dbReference type="NCBIfam" id="TIGR00401">
    <property type="entry name" value="msrA"/>
    <property type="match status" value="1"/>
</dbReference>
<evidence type="ECO:0000256" key="3">
    <source>
        <dbReference type="ARBA" id="ARBA00023002"/>
    </source>
</evidence>
<dbReference type="EC" id="1.8.4.11" evidence="2"/>
<evidence type="ECO:0000256" key="7">
    <source>
        <dbReference type="ARBA" id="ARBA00048782"/>
    </source>
</evidence>
<dbReference type="HAMAP" id="MF_01401">
    <property type="entry name" value="MsrA"/>
    <property type="match status" value="1"/>
</dbReference>
<dbReference type="InterPro" id="IPR036509">
    <property type="entry name" value="Met_Sox_Rdtase_MsrA_sf"/>
</dbReference>
<dbReference type="Gene3D" id="3.10.50.40">
    <property type="match status" value="1"/>
</dbReference>